<keyword evidence="15" id="KW-1185">Reference proteome</keyword>
<evidence type="ECO:0000313" key="15">
    <source>
        <dbReference type="Proteomes" id="UP000887566"/>
    </source>
</evidence>
<comment type="similarity">
    <text evidence="2">Belongs to the Mediator complex subunit 23 family.</text>
</comment>
<keyword evidence="7" id="KW-0805">Transcription regulation</keyword>
<keyword evidence="6" id="KW-0833">Ubl conjugation pathway</keyword>
<evidence type="ECO:0000256" key="8">
    <source>
        <dbReference type="ARBA" id="ARBA00023163"/>
    </source>
</evidence>
<evidence type="ECO:0000256" key="6">
    <source>
        <dbReference type="ARBA" id="ARBA00022786"/>
    </source>
</evidence>
<dbReference type="InterPro" id="IPR036860">
    <property type="entry name" value="SH2_dom_sf"/>
</dbReference>
<keyword evidence="9" id="KW-0539">Nucleus</keyword>
<evidence type="ECO:0000259" key="13">
    <source>
        <dbReference type="PROSITE" id="PS50001"/>
    </source>
</evidence>
<dbReference type="GO" id="GO:0006357">
    <property type="term" value="P:regulation of transcription by RNA polymerase II"/>
    <property type="evidence" value="ECO:0007669"/>
    <property type="project" value="TreeGrafter"/>
</dbReference>
<dbReference type="Pfam" id="PF00017">
    <property type="entry name" value="SH2"/>
    <property type="match status" value="1"/>
</dbReference>
<evidence type="ECO:0000259" key="14">
    <source>
        <dbReference type="PROSITE" id="PS50225"/>
    </source>
</evidence>
<dbReference type="SMART" id="SM00252">
    <property type="entry name" value="SH2"/>
    <property type="match status" value="1"/>
</dbReference>
<proteinExistence type="inferred from homology"/>
<dbReference type="GO" id="GO:0005667">
    <property type="term" value="C:transcription regulator complex"/>
    <property type="evidence" value="ECO:0007669"/>
    <property type="project" value="TreeGrafter"/>
</dbReference>
<feature type="region of interest" description="Disordered" evidence="12">
    <location>
        <begin position="1422"/>
        <end position="1444"/>
    </location>
</feature>
<dbReference type="GO" id="GO:0009968">
    <property type="term" value="P:negative regulation of signal transduction"/>
    <property type="evidence" value="ECO:0007669"/>
    <property type="project" value="UniProtKB-KW"/>
</dbReference>
<dbReference type="PANTHER" id="PTHR12691:SF10">
    <property type="entry name" value="MEDIATOR OF RNA POLYMERASE II TRANSCRIPTION SUBUNIT 23"/>
    <property type="match status" value="1"/>
</dbReference>
<keyword evidence="8" id="KW-0804">Transcription</keyword>
<accession>A0A914UXX0</accession>
<sequence length="1618" mass="183285">MAAASVLSSDSQAAAGAAECDAAVISILRSHVSGMRLRDFFWDVTAVTNHDTTDATVAQAVAVLEASTTEQRDLCIKKMTEYVETGSTAQNRVELEDIVCKILIAAHCAQLVSLQTLCEALISATDFKLETEINKAKFVLIRERINQLDYKGVRNLLKLLVLEKMQSIPASLTPYQRMDLEEVENLVIDIVDRGRNLLPALFVITELHRVTLLQNITYRAFTLPRIAEKFAQVFQSFRPLAEIVSIIGHPFLVPVSGHIAFSAMIANPWRLDPMTTKLPLRAQLPYTSEYGVPQSFVLYQVLRQPRGRDAIQHIIKPGVTTQGGQQRMSHDRYQYDEILQLIVLEAMAAMEKTDEASDDAICQYQWIHLAHTIVFSILHGNASLSRLLSYLKSALTVTPYRKGRGELIWTLLQFVSGAGQKISIEDSHAMFELYNMLYTGDEVWSGAGTDSVHLVRFMAPACLWLHLSQRFGVDNVPRPSDALRNHIQFLEDSLRRDDAFQDFMLAVMVNAYSTNAEIFQKTVLPAVQARWDSDRSDRPEDLWNLPLGRSCPKKLKPFRLAGLDAMTVHAKMSLLHVLSMALLQLIKQTNSRLPSPAAIGTFVRLVGTSDSEYGLKSLLSLLPRVVSYASSTPERTNGVPERARELLHILCEMLNYRLTTCNAPYNFRMNAIIALHGAMGQINLSCSAQLYWALEQTLLRQWTWLPCADSLPLANSLLAKQPHGKLPVLLSPNQFAAPNDQSPNLYIAPELIRAFLLTVVRAIKITGGELASDIVVRMVPSYPWPAPTVKLFPPLLANAYNQGYNGQEQTDEADLNHLTQQVNNDYLHSRTLNEASLLEYFTRPNNSHTFLCVMFRMVFDDVKLPAVCYKILGHYGSKVTIHLGRLVDYVVTQLGQLDDNTFIRMVGTVNAMIWRHWLFPFDRFVFTAVMRHTDENRTALSLYLVDCLLNNSPEWQQRVTYICTTLPANRWLLTTGEWFIKLREYYQQFTEKTWMQMYHETSGSAEPQQETDHLPVYYSNLVERMLPISDVLFHRALEFPQVSVQVFPNLLDKLAPCYRFHPQPGSFLYTTLYYFEPNLAEYPLRRRDLVMKINASLEDTGRPKNWLLTTYYLNDKVTDSDQTPSIEYFRELVVRVIDGYEYAHRPPAFAEKDWRFAEFPNPASQALYGACVEMMGSLMDPATCGKSLIAVAMPRCASAPSSRNPFSVVNAVALILTALPPSFHQPLYEEIGMVLVSPELAASDPNVCFSSFERDSYLMSDNKIMAVLALAHAFWQHATVATLSVLPDFVRERLVPLVENETQLIYMVRLVVPFLQRFYDQRERTKQVMDLVIEIYRMLAHVNDLVAELKYEDTLCDLLYHLKYMYVGDFVKNEAESIIIGLRPSIQEKLRFITHQPADAVHQQATPHSTDTVNVARHLPMMGRRQPPESGAAASGSEASTSAQSEASFADAMRRLRDCHWYWGPISWEEAESVLNRREVGEFLIRDSASDRYIFTLSFKTTDSVMHARLPQHGGRFCFGGPQSLVNADSIVDFVNETVRLANDRDIHFLMHPKGELHEAVNIKLTTPVSRLSVMPALKHLCRFAILRALPSPEGSALLPLPPHLLEYLRDPKYLAQV</sequence>
<dbReference type="SUPFAM" id="SSF158235">
    <property type="entry name" value="SOCS box-like"/>
    <property type="match status" value="1"/>
</dbReference>
<dbReference type="InterPro" id="IPR036036">
    <property type="entry name" value="SOCS_box-like_dom_sf"/>
</dbReference>
<dbReference type="Proteomes" id="UP000887566">
    <property type="component" value="Unplaced"/>
</dbReference>
<evidence type="ECO:0000256" key="4">
    <source>
        <dbReference type="ARBA" id="ARBA00022604"/>
    </source>
</evidence>
<dbReference type="PANTHER" id="PTHR12691">
    <property type="entry name" value="MEDIATOR OF RNA POLYMERASE II TRANSCRIPTION SUBUNIT 23"/>
    <property type="match status" value="1"/>
</dbReference>
<dbReference type="PROSITE" id="PS50225">
    <property type="entry name" value="SOCS"/>
    <property type="match status" value="1"/>
</dbReference>
<dbReference type="InterPro" id="IPR021629">
    <property type="entry name" value="Mediator_Med23"/>
</dbReference>
<name>A0A914UXX0_9BILA</name>
<dbReference type="GO" id="GO:0016592">
    <property type="term" value="C:mediator complex"/>
    <property type="evidence" value="ECO:0007669"/>
    <property type="project" value="TreeGrafter"/>
</dbReference>
<dbReference type="PROSITE" id="PS50001">
    <property type="entry name" value="SH2"/>
    <property type="match status" value="1"/>
</dbReference>
<dbReference type="Pfam" id="PF11573">
    <property type="entry name" value="Med23"/>
    <property type="match status" value="1"/>
</dbReference>
<protein>
    <recommendedName>
        <fullName evidence="3">Mediator of RNA polymerase II transcription subunit 23</fullName>
    </recommendedName>
    <alternativeName>
        <fullName evidence="10">Mediator complex subunit 23</fullName>
    </alternativeName>
</protein>
<evidence type="ECO:0000256" key="1">
    <source>
        <dbReference type="ARBA" id="ARBA00004123"/>
    </source>
</evidence>
<evidence type="ECO:0000256" key="12">
    <source>
        <dbReference type="SAM" id="MobiDB-lite"/>
    </source>
</evidence>
<dbReference type="InterPro" id="IPR000980">
    <property type="entry name" value="SH2"/>
</dbReference>
<feature type="compositionally biased region" description="Low complexity" evidence="12">
    <location>
        <begin position="1429"/>
        <end position="1444"/>
    </location>
</feature>
<dbReference type="SUPFAM" id="SSF55550">
    <property type="entry name" value="SH2 domain"/>
    <property type="match status" value="1"/>
</dbReference>
<evidence type="ECO:0000313" key="16">
    <source>
        <dbReference type="WBParaSite" id="PSAMB.scaffold1351size32640.g12656.t1"/>
    </source>
</evidence>
<dbReference type="Gene3D" id="3.30.505.10">
    <property type="entry name" value="SH2 domain"/>
    <property type="match status" value="1"/>
</dbReference>
<evidence type="ECO:0000256" key="10">
    <source>
        <dbReference type="ARBA" id="ARBA00031961"/>
    </source>
</evidence>
<organism evidence="15 16">
    <name type="scientific">Plectus sambesii</name>
    <dbReference type="NCBI Taxonomy" id="2011161"/>
    <lineage>
        <taxon>Eukaryota</taxon>
        <taxon>Metazoa</taxon>
        <taxon>Ecdysozoa</taxon>
        <taxon>Nematoda</taxon>
        <taxon>Chromadorea</taxon>
        <taxon>Plectida</taxon>
        <taxon>Plectina</taxon>
        <taxon>Plectoidea</taxon>
        <taxon>Plectidae</taxon>
        <taxon>Plectus</taxon>
    </lineage>
</organism>
<evidence type="ECO:0000256" key="11">
    <source>
        <dbReference type="PROSITE-ProRule" id="PRU00191"/>
    </source>
</evidence>
<dbReference type="WBParaSite" id="PSAMB.scaffold1351size32640.g12656.t1">
    <property type="protein sequence ID" value="PSAMB.scaffold1351size32640.g12656.t1"/>
    <property type="gene ID" value="PSAMB.scaffold1351size32640.g12656"/>
</dbReference>
<feature type="domain" description="SOCS box" evidence="14">
    <location>
        <begin position="1564"/>
        <end position="1615"/>
    </location>
</feature>
<evidence type="ECO:0000256" key="9">
    <source>
        <dbReference type="ARBA" id="ARBA00023242"/>
    </source>
</evidence>
<evidence type="ECO:0000256" key="7">
    <source>
        <dbReference type="ARBA" id="ARBA00023015"/>
    </source>
</evidence>
<keyword evidence="11" id="KW-0727">SH2 domain</keyword>
<dbReference type="SMART" id="SM00253">
    <property type="entry name" value="SOCS"/>
    <property type="match status" value="1"/>
</dbReference>
<evidence type="ECO:0000256" key="2">
    <source>
        <dbReference type="ARBA" id="ARBA00010222"/>
    </source>
</evidence>
<reference evidence="16" key="1">
    <citation type="submission" date="2022-11" db="UniProtKB">
        <authorList>
            <consortium name="WormBaseParasite"/>
        </authorList>
    </citation>
    <scope>IDENTIFICATION</scope>
</reference>
<evidence type="ECO:0000256" key="5">
    <source>
        <dbReference type="ARBA" id="ARBA00022700"/>
    </source>
</evidence>
<dbReference type="Pfam" id="PF07525">
    <property type="entry name" value="SOCS_box"/>
    <property type="match status" value="1"/>
</dbReference>
<feature type="domain" description="SH2" evidence="13">
    <location>
        <begin position="1461"/>
        <end position="1554"/>
    </location>
</feature>
<dbReference type="GO" id="GO:0010628">
    <property type="term" value="P:positive regulation of gene expression"/>
    <property type="evidence" value="ECO:0007669"/>
    <property type="project" value="TreeGrafter"/>
</dbReference>
<keyword evidence="4" id="KW-0341">Growth regulation</keyword>
<dbReference type="GO" id="GO:0035556">
    <property type="term" value="P:intracellular signal transduction"/>
    <property type="evidence" value="ECO:0007669"/>
    <property type="project" value="InterPro"/>
</dbReference>
<dbReference type="InterPro" id="IPR001496">
    <property type="entry name" value="SOCS_box"/>
</dbReference>
<evidence type="ECO:0000256" key="3">
    <source>
        <dbReference type="ARBA" id="ARBA00019696"/>
    </source>
</evidence>
<keyword evidence="5" id="KW-0734">Signal transduction inhibitor</keyword>
<comment type="subcellular location">
    <subcellularLocation>
        <location evidence="1">Nucleus</location>
    </subcellularLocation>
</comment>